<evidence type="ECO:0000313" key="4">
    <source>
        <dbReference type="EMBL" id="MFD1342013.1"/>
    </source>
</evidence>
<keyword evidence="4" id="KW-0966">Cell projection</keyword>
<evidence type="ECO:0000256" key="3">
    <source>
        <dbReference type="SAM" id="Phobius"/>
    </source>
</evidence>
<dbReference type="InterPro" id="IPR029025">
    <property type="entry name" value="T3SS_substrate_exporter_C"/>
</dbReference>
<dbReference type="Gene3D" id="3.40.1690.10">
    <property type="entry name" value="secretion proteins EscU"/>
    <property type="match status" value="1"/>
</dbReference>
<feature type="region of interest" description="Disordered" evidence="2">
    <location>
        <begin position="1"/>
        <end position="31"/>
    </location>
</feature>
<dbReference type="PRINTS" id="PR00950">
    <property type="entry name" value="TYPE3IMSPROT"/>
</dbReference>
<feature type="compositionally biased region" description="Basic and acidic residues" evidence="2">
    <location>
        <begin position="1"/>
        <end position="16"/>
    </location>
</feature>
<accession>A0ABW3ZG52</accession>
<evidence type="ECO:0000256" key="2">
    <source>
        <dbReference type="SAM" id="MobiDB-lite"/>
    </source>
</evidence>
<reference evidence="5" key="1">
    <citation type="journal article" date="2019" name="Int. J. Syst. Evol. Microbiol.">
        <title>The Global Catalogue of Microorganisms (GCM) 10K type strain sequencing project: providing services to taxonomists for standard genome sequencing and annotation.</title>
        <authorList>
            <consortium name="The Broad Institute Genomics Platform"/>
            <consortium name="The Broad Institute Genome Sequencing Center for Infectious Disease"/>
            <person name="Wu L."/>
            <person name="Ma J."/>
        </authorList>
    </citation>
    <scope>NUCLEOTIDE SEQUENCE [LARGE SCALE GENOMIC DNA]</scope>
    <source>
        <strain evidence="5">CCUG 62953</strain>
    </source>
</reference>
<proteinExistence type="inferred from homology"/>
<dbReference type="PANTHER" id="PTHR30531">
    <property type="entry name" value="FLAGELLAR BIOSYNTHETIC PROTEIN FLHB"/>
    <property type="match status" value="1"/>
</dbReference>
<keyword evidence="4" id="KW-0282">Flagellum</keyword>
<dbReference type="Proteomes" id="UP001597135">
    <property type="component" value="Unassembled WGS sequence"/>
</dbReference>
<dbReference type="PANTHER" id="PTHR30531:SF12">
    <property type="entry name" value="FLAGELLAR BIOSYNTHETIC PROTEIN FLHB"/>
    <property type="match status" value="1"/>
</dbReference>
<comment type="caution">
    <text evidence="4">The sequence shown here is derived from an EMBL/GenBank/DDBJ whole genome shotgun (WGS) entry which is preliminary data.</text>
</comment>
<dbReference type="SUPFAM" id="SSF160544">
    <property type="entry name" value="EscU C-terminal domain-like"/>
    <property type="match status" value="1"/>
</dbReference>
<gene>
    <name evidence="4" type="ORF">ACFQ4E_06255</name>
</gene>
<keyword evidence="3" id="KW-0472">Membrane</keyword>
<feature type="transmembrane region" description="Helical" evidence="3">
    <location>
        <begin position="90"/>
        <end position="115"/>
    </location>
</feature>
<keyword evidence="5" id="KW-1185">Reference proteome</keyword>
<name>A0ABW3ZG52_9RHOB</name>
<dbReference type="RefSeq" id="WP_386802079.1">
    <property type="nucleotide sequence ID" value="NZ_JBHTMU010000008.1"/>
</dbReference>
<keyword evidence="3" id="KW-0812">Transmembrane</keyword>
<evidence type="ECO:0000313" key="5">
    <source>
        <dbReference type="Proteomes" id="UP001597135"/>
    </source>
</evidence>
<feature type="transmembrane region" description="Helical" evidence="3">
    <location>
        <begin position="197"/>
        <end position="216"/>
    </location>
</feature>
<keyword evidence="4" id="KW-0969">Cilium</keyword>
<keyword evidence="3" id="KW-1133">Transmembrane helix</keyword>
<organism evidence="4 5">
    <name type="scientific">Litorisediminicola beolgyonensis</name>
    <dbReference type="NCBI Taxonomy" id="1173614"/>
    <lineage>
        <taxon>Bacteria</taxon>
        <taxon>Pseudomonadati</taxon>
        <taxon>Pseudomonadota</taxon>
        <taxon>Alphaproteobacteria</taxon>
        <taxon>Rhodobacterales</taxon>
        <taxon>Paracoccaceae</taxon>
        <taxon>Litorisediminicola</taxon>
    </lineage>
</organism>
<evidence type="ECO:0000256" key="1">
    <source>
        <dbReference type="ARBA" id="ARBA00010690"/>
    </source>
</evidence>
<sequence length="372" mass="41003">MSEEDKDNKTEEASERKLKKAREKGDVPSSKEPGNVMSIFSFFILVLFILPVAGPSLAEVLGALLAQAAHIEVSAGATGLRDLGGVVSELALPLAFLLAPALATMIAAALFGVLIQGEVVVSTERIQPKLSKISPLQGLKRIFSTDTAVEFVKNLAKVAVVAFIGAQVSVGAVTAVWQSGGLEPVSLLLYLREKIALVLILTCSFLIPLAIIDIVWKRFQWLKKQRMSIKELRDEHKDSEGDPMIRRKREELRRERARQRAATAVPKATVVLTNPTHYAVALRYEAGLDPAPVCVAKGADLMAHQIRKLAAEHDVPMIENRPLARALYDSVEIDQTIPDEHWKAVAEILRYLMDLRARIRRAPPEGSTRRYD</sequence>
<feature type="transmembrane region" description="Helical" evidence="3">
    <location>
        <begin position="158"/>
        <end position="177"/>
    </location>
</feature>
<dbReference type="InterPro" id="IPR006135">
    <property type="entry name" value="T3SS_substrate_exporter"/>
</dbReference>
<dbReference type="Pfam" id="PF01312">
    <property type="entry name" value="Bac_export_2"/>
    <property type="match status" value="1"/>
</dbReference>
<comment type="similarity">
    <text evidence="1">Belongs to the type III secretion exporter family.</text>
</comment>
<feature type="transmembrane region" description="Helical" evidence="3">
    <location>
        <begin position="34"/>
        <end position="54"/>
    </location>
</feature>
<protein>
    <submittedName>
        <fullName evidence="4">Flagellar biosynthesis protein FlhB</fullName>
    </submittedName>
</protein>
<dbReference type="EMBL" id="JBHTMU010000008">
    <property type="protein sequence ID" value="MFD1342013.1"/>
    <property type="molecule type" value="Genomic_DNA"/>
</dbReference>